<evidence type="ECO:0000313" key="3">
    <source>
        <dbReference type="Proteomes" id="UP000192656"/>
    </source>
</evidence>
<sequence length="75" mass="8248">MSATAYEQGKLAFAHNHPMSSCEYPVGSSFRAEWMSGWTEARQADERKSHGEPPASLMKDAGRATHLGRSQAHES</sequence>
<dbReference type="Proteomes" id="UP000192656">
    <property type="component" value="Unassembled WGS sequence"/>
</dbReference>
<protein>
    <recommendedName>
        <fullName evidence="4">Ribosome modulation factor</fullName>
    </recommendedName>
</protein>
<evidence type="ECO:0000313" key="2">
    <source>
        <dbReference type="EMBL" id="SMC35159.1"/>
    </source>
</evidence>
<dbReference type="NCBIfam" id="NF041886">
    <property type="entry name" value="Rmf_CrpP_fam"/>
    <property type="match status" value="1"/>
</dbReference>
<dbReference type="EMBL" id="FWXR01000001">
    <property type="protein sequence ID" value="SMC35159.1"/>
    <property type="molecule type" value="Genomic_DNA"/>
</dbReference>
<dbReference type="Gene3D" id="1.10.10.620">
    <property type="entry name" value="ribosome modulation factor like domain"/>
    <property type="match status" value="1"/>
</dbReference>
<evidence type="ECO:0008006" key="4">
    <source>
        <dbReference type="Google" id="ProtNLM"/>
    </source>
</evidence>
<feature type="compositionally biased region" description="Basic and acidic residues" evidence="1">
    <location>
        <begin position="42"/>
        <end position="51"/>
    </location>
</feature>
<name>A0A1W1YGA4_9HYPH</name>
<dbReference type="RefSeq" id="WP_084408161.1">
    <property type="nucleotide sequence ID" value="NZ_FWXR01000001.1"/>
</dbReference>
<proteinExistence type="predicted"/>
<accession>A0A1W1YGA4</accession>
<reference evidence="2 3" key="1">
    <citation type="submission" date="2017-04" db="EMBL/GenBank/DDBJ databases">
        <authorList>
            <person name="Afonso C.L."/>
            <person name="Miller P.J."/>
            <person name="Scott M.A."/>
            <person name="Spackman E."/>
            <person name="Goraichik I."/>
            <person name="Dimitrov K.M."/>
            <person name="Suarez D.L."/>
            <person name="Swayne D.E."/>
        </authorList>
    </citation>
    <scope>NUCLEOTIDE SEQUENCE [LARGE SCALE GENOMIC DNA]</scope>
    <source>
        <strain evidence="2 3">CGMCC 1.10972</strain>
    </source>
</reference>
<dbReference type="AlphaFoldDB" id="A0A1W1YGA4"/>
<evidence type="ECO:0000256" key="1">
    <source>
        <dbReference type="SAM" id="MobiDB-lite"/>
    </source>
</evidence>
<dbReference type="InterPro" id="IPR023200">
    <property type="entry name" value="RMF_sf"/>
</dbReference>
<organism evidence="2 3">
    <name type="scientific">Fulvimarina manganoxydans</name>
    <dbReference type="NCBI Taxonomy" id="937218"/>
    <lineage>
        <taxon>Bacteria</taxon>
        <taxon>Pseudomonadati</taxon>
        <taxon>Pseudomonadota</taxon>
        <taxon>Alphaproteobacteria</taxon>
        <taxon>Hyphomicrobiales</taxon>
        <taxon>Aurantimonadaceae</taxon>
        <taxon>Fulvimarina</taxon>
    </lineage>
</organism>
<feature type="region of interest" description="Disordered" evidence="1">
    <location>
        <begin position="40"/>
        <end position="75"/>
    </location>
</feature>
<gene>
    <name evidence="2" type="ORF">SAMN06297251_101277</name>
</gene>
<dbReference type="OrthoDB" id="7205624at2"/>
<keyword evidence="3" id="KW-1185">Reference proteome</keyword>